<gene>
    <name evidence="2" type="ORF">FXB40_44785</name>
</gene>
<evidence type="ECO:0000313" key="2">
    <source>
        <dbReference type="EMBL" id="TYL84519.1"/>
    </source>
</evidence>
<evidence type="ECO:0000256" key="1">
    <source>
        <dbReference type="SAM" id="Phobius"/>
    </source>
</evidence>
<feature type="transmembrane region" description="Helical" evidence="1">
    <location>
        <begin position="123"/>
        <end position="148"/>
    </location>
</feature>
<evidence type="ECO:0000313" key="3">
    <source>
        <dbReference type="Proteomes" id="UP000324758"/>
    </source>
</evidence>
<keyword evidence="1" id="KW-1133">Transmembrane helix</keyword>
<accession>A0A5D3JZB4</accession>
<sequence length="156" mass="17470">MNFGRGFFRVWIILSALFAMGVAVVSYQDVKEEFEKASLDFSQVGTLMLPVDCREARGKSGADYTAPDRPWNTYTATPNCWYKLPDFRRLYPEYRDRSETALSDKLYSKAGIVLSPARPWRALGMALAIALAVPLFVLIVGAALGWAFSGFRSKRA</sequence>
<comment type="caution">
    <text evidence="2">The sequence shown here is derived from an EMBL/GenBank/DDBJ whole genome shotgun (WGS) entry which is preliminary data.</text>
</comment>
<organism evidence="2 3">
    <name type="scientific">Bradyrhizobium rifense</name>
    <dbReference type="NCBI Taxonomy" id="515499"/>
    <lineage>
        <taxon>Bacteria</taxon>
        <taxon>Pseudomonadati</taxon>
        <taxon>Pseudomonadota</taxon>
        <taxon>Alphaproteobacteria</taxon>
        <taxon>Hyphomicrobiales</taxon>
        <taxon>Nitrobacteraceae</taxon>
        <taxon>Bradyrhizobium</taxon>
    </lineage>
</organism>
<dbReference type="Proteomes" id="UP000324758">
    <property type="component" value="Unassembled WGS sequence"/>
</dbReference>
<keyword evidence="1" id="KW-0812">Transmembrane</keyword>
<dbReference type="AlphaFoldDB" id="A0A5D3JZB4"/>
<dbReference type="RefSeq" id="WP_148778621.1">
    <property type="nucleotide sequence ID" value="NZ_VSSS01000090.1"/>
</dbReference>
<name>A0A5D3JZB4_9BRAD</name>
<keyword evidence="3" id="KW-1185">Reference proteome</keyword>
<dbReference type="OrthoDB" id="7933256at2"/>
<dbReference type="EMBL" id="VSSS01000090">
    <property type="protein sequence ID" value="TYL84519.1"/>
    <property type="molecule type" value="Genomic_DNA"/>
</dbReference>
<feature type="transmembrane region" description="Helical" evidence="1">
    <location>
        <begin position="7"/>
        <end position="27"/>
    </location>
</feature>
<protein>
    <submittedName>
        <fullName evidence="2">Uncharacterized protein</fullName>
    </submittedName>
</protein>
<keyword evidence="1" id="KW-0472">Membrane</keyword>
<reference evidence="2 3" key="1">
    <citation type="submission" date="2019-08" db="EMBL/GenBank/DDBJ databases">
        <title>Bradyrhizobium hipponensis sp. nov., a rhizobium isolated from a Lupinus angustifolius root nodule in Tunisia.</title>
        <authorList>
            <person name="Off K."/>
            <person name="Rejili M."/>
            <person name="Mars M."/>
            <person name="Brachmann A."/>
            <person name="Marin M."/>
        </authorList>
    </citation>
    <scope>NUCLEOTIDE SEQUENCE [LARGE SCALE GENOMIC DNA]</scope>
    <source>
        <strain evidence="2 3">CTAW71</strain>
    </source>
</reference>
<proteinExistence type="predicted"/>